<protein>
    <recommendedName>
        <fullName evidence="2">Copper-binding protein MbnP-like domain-containing protein</fullName>
    </recommendedName>
</protein>
<feature type="domain" description="Copper-binding protein MbnP-like" evidence="2">
    <location>
        <begin position="21"/>
        <end position="236"/>
    </location>
</feature>
<evidence type="ECO:0000313" key="3">
    <source>
        <dbReference type="EMBL" id="MBB3841450.1"/>
    </source>
</evidence>
<dbReference type="InterPro" id="IPR046863">
    <property type="entry name" value="MbnP-like_dom"/>
</dbReference>
<dbReference type="Pfam" id="PF20243">
    <property type="entry name" value="MbnP"/>
    <property type="match status" value="1"/>
</dbReference>
<name>A0A7W5ZRI9_9BACT</name>
<accession>A0A7W5ZRI9</accession>
<dbReference type="EMBL" id="JACIBY010000017">
    <property type="protein sequence ID" value="MBB3841450.1"/>
    <property type="molecule type" value="Genomic_DNA"/>
</dbReference>
<evidence type="ECO:0000259" key="2">
    <source>
        <dbReference type="Pfam" id="PF20243"/>
    </source>
</evidence>
<dbReference type="RefSeq" id="WP_183979132.1">
    <property type="nucleotide sequence ID" value="NZ_JACIBY010000017.1"/>
</dbReference>
<sequence>MKNLLFVVGLLMCSPLFAQKTGSLTLQFHNKVGTEEVVLKDKQYTNALGESFNITFLQYYVSNLRLLRKDGSEYVVPQDESYFLIRQQHPESQKITLNNVPKGDYVGLSFVIGVDSLRSASEVSKRKGCLDVGGDGKDMYWAWNSGYIFVKMEGTSPQIPLTGNRKEPIFLYHIGLFGGMGDKKTLNNIKVASLNFGKEKVKIKADKNVALGITTDVSKLFTGTTNVSFAVNSTVMAGPYSAKIADNYASMFSYEGIQK</sequence>
<feature type="signal peptide" evidence="1">
    <location>
        <begin position="1"/>
        <end position="18"/>
    </location>
</feature>
<organism evidence="3 4">
    <name type="scientific">Runella defluvii</name>
    <dbReference type="NCBI Taxonomy" id="370973"/>
    <lineage>
        <taxon>Bacteria</taxon>
        <taxon>Pseudomonadati</taxon>
        <taxon>Bacteroidota</taxon>
        <taxon>Cytophagia</taxon>
        <taxon>Cytophagales</taxon>
        <taxon>Spirosomataceae</taxon>
        <taxon>Runella</taxon>
    </lineage>
</organism>
<feature type="chain" id="PRO_5030931872" description="Copper-binding protein MbnP-like domain-containing protein" evidence="1">
    <location>
        <begin position="19"/>
        <end position="259"/>
    </location>
</feature>
<dbReference type="Proteomes" id="UP000541352">
    <property type="component" value="Unassembled WGS sequence"/>
</dbReference>
<evidence type="ECO:0000256" key="1">
    <source>
        <dbReference type="SAM" id="SignalP"/>
    </source>
</evidence>
<dbReference type="AlphaFoldDB" id="A0A7W5ZRI9"/>
<reference evidence="3 4" key="1">
    <citation type="submission" date="2020-08" db="EMBL/GenBank/DDBJ databases">
        <title>Genomic Encyclopedia of Type Strains, Phase IV (KMG-IV): sequencing the most valuable type-strain genomes for metagenomic binning, comparative biology and taxonomic classification.</title>
        <authorList>
            <person name="Goeker M."/>
        </authorList>
    </citation>
    <scope>NUCLEOTIDE SEQUENCE [LARGE SCALE GENOMIC DNA]</scope>
    <source>
        <strain evidence="3 4">DSM 17976</strain>
    </source>
</reference>
<keyword evidence="1" id="KW-0732">Signal</keyword>
<proteinExistence type="predicted"/>
<comment type="caution">
    <text evidence="3">The sequence shown here is derived from an EMBL/GenBank/DDBJ whole genome shotgun (WGS) entry which is preliminary data.</text>
</comment>
<keyword evidence="4" id="KW-1185">Reference proteome</keyword>
<gene>
    <name evidence="3" type="ORF">FHS57_005478</name>
</gene>
<evidence type="ECO:0000313" key="4">
    <source>
        <dbReference type="Proteomes" id="UP000541352"/>
    </source>
</evidence>